<keyword evidence="5" id="KW-0677">Repeat</keyword>
<evidence type="ECO:0000256" key="9">
    <source>
        <dbReference type="ARBA" id="ARBA00023277"/>
    </source>
</evidence>
<comment type="function">
    <text evidence="13">Specific in hydrolyzing the terminal glycosidic bond of polygalacturonic acid and oligogalacturonates.</text>
</comment>
<keyword evidence="4 16" id="KW-0732">Signal</keyword>
<dbReference type="Gene3D" id="2.160.20.10">
    <property type="entry name" value="Single-stranded right-handed beta-helix, Pectin lyase-like"/>
    <property type="match status" value="1"/>
</dbReference>
<name>A0A162X6D9_PHYB8</name>
<dbReference type="VEuPathDB" id="FungiDB:PHYBLDRAFT_57294"/>
<dbReference type="GO" id="GO:0045490">
    <property type="term" value="P:pectin catabolic process"/>
    <property type="evidence" value="ECO:0007669"/>
    <property type="project" value="UniProtKB-ARBA"/>
</dbReference>
<dbReference type="PANTHER" id="PTHR31736:SF12">
    <property type="entry name" value="EXO-POLYGALACTURONASE, PUTATIVE-RELATED"/>
    <property type="match status" value="1"/>
</dbReference>
<evidence type="ECO:0000256" key="13">
    <source>
        <dbReference type="ARBA" id="ARBA00037312"/>
    </source>
</evidence>
<dbReference type="PANTHER" id="PTHR31736">
    <property type="match status" value="1"/>
</dbReference>
<dbReference type="GeneID" id="29001138"/>
<feature type="active site" evidence="14">
    <location>
        <position position="237"/>
    </location>
</feature>
<keyword evidence="8" id="KW-0325">Glycoprotein</keyword>
<dbReference type="InParanoid" id="A0A162X6D9"/>
<dbReference type="STRING" id="763407.A0A162X6D9"/>
<feature type="signal peptide" evidence="16">
    <location>
        <begin position="1"/>
        <end position="18"/>
    </location>
</feature>
<evidence type="ECO:0000256" key="12">
    <source>
        <dbReference type="ARBA" id="ARBA00023326"/>
    </source>
</evidence>
<evidence type="ECO:0000256" key="14">
    <source>
        <dbReference type="PROSITE-ProRule" id="PRU10052"/>
    </source>
</evidence>
<evidence type="ECO:0000256" key="7">
    <source>
        <dbReference type="ARBA" id="ARBA00023157"/>
    </source>
</evidence>
<dbReference type="SMART" id="SM00710">
    <property type="entry name" value="PbH1"/>
    <property type="match status" value="4"/>
</dbReference>
<gene>
    <name evidence="17" type="ORF">PHYBLDRAFT_57294</name>
</gene>
<evidence type="ECO:0000256" key="5">
    <source>
        <dbReference type="ARBA" id="ARBA00022737"/>
    </source>
</evidence>
<accession>A0A162X6D9</accession>
<evidence type="ECO:0000256" key="6">
    <source>
        <dbReference type="ARBA" id="ARBA00022801"/>
    </source>
</evidence>
<comment type="similarity">
    <text evidence="2 15">Belongs to the glycosyl hydrolase 28 family.</text>
</comment>
<evidence type="ECO:0000256" key="1">
    <source>
        <dbReference type="ARBA" id="ARBA00004613"/>
    </source>
</evidence>
<evidence type="ECO:0000256" key="2">
    <source>
        <dbReference type="ARBA" id="ARBA00008834"/>
    </source>
</evidence>
<proteinExistence type="inferred from homology"/>
<keyword evidence="6 15" id="KW-0378">Hydrolase</keyword>
<dbReference type="Proteomes" id="UP000077315">
    <property type="component" value="Unassembled WGS sequence"/>
</dbReference>
<dbReference type="InterPro" id="IPR006626">
    <property type="entry name" value="PbH1"/>
</dbReference>
<dbReference type="GO" id="GO:0071555">
    <property type="term" value="P:cell wall organization"/>
    <property type="evidence" value="ECO:0007669"/>
    <property type="project" value="UniProtKB-KW"/>
</dbReference>
<dbReference type="GO" id="GO:0004650">
    <property type="term" value="F:polygalacturonase activity"/>
    <property type="evidence" value="ECO:0007669"/>
    <property type="project" value="InterPro"/>
</dbReference>
<dbReference type="InterPro" id="IPR000743">
    <property type="entry name" value="Glyco_hydro_28"/>
</dbReference>
<keyword evidence="3" id="KW-0964">Secreted</keyword>
<evidence type="ECO:0000256" key="8">
    <source>
        <dbReference type="ARBA" id="ARBA00023180"/>
    </source>
</evidence>
<evidence type="ECO:0000256" key="4">
    <source>
        <dbReference type="ARBA" id="ARBA00022729"/>
    </source>
</evidence>
<dbReference type="SUPFAM" id="SSF51126">
    <property type="entry name" value="Pectin lyase-like"/>
    <property type="match status" value="1"/>
</dbReference>
<dbReference type="Pfam" id="PF00295">
    <property type="entry name" value="Glyco_hydro_28"/>
    <property type="match status" value="1"/>
</dbReference>
<keyword evidence="7" id="KW-1015">Disulfide bond</keyword>
<sequence>MKASLILISCWLISSALARKTCVIPASKVSGADDSLAIIDAFSRCKKNGEVVFSKGTTYNVQKAMNITGLDDVHISLRGKVLFSDDMEYWQKNIFALNFQSAGTWWVIGGRKIIMNGGGTIDGNGQVWWDAQAIDPRPVALTFDKVTDLKVEDVSFAQAPFWHLFVRDAQDVIFDRINIRSVTNSTFPTHNSDGWDLFRSSNVVIKNSVIVNGDDCVSLKANATDVTIKNLSCTGSHGVSIGSLGQYSGIGQIDVVKNVLVKDVTCINCSNGARIKTWPGGLGLVENITFDHMNVTNVDYPVMITTHYCDNNQMEFCSGADTHSLTIKDVVFNDIYGTISSAKKPIVSLNCSSETPCSNISLTKIKITPTASTPKNVCDYVTGSENISYCNA</sequence>
<organism evidence="17 18">
    <name type="scientific">Phycomyces blakesleeanus (strain ATCC 8743b / DSM 1359 / FGSC 10004 / NBRC 33097 / NRRL 1555)</name>
    <dbReference type="NCBI Taxonomy" id="763407"/>
    <lineage>
        <taxon>Eukaryota</taxon>
        <taxon>Fungi</taxon>
        <taxon>Fungi incertae sedis</taxon>
        <taxon>Mucoromycota</taxon>
        <taxon>Mucoromycotina</taxon>
        <taxon>Mucoromycetes</taxon>
        <taxon>Mucorales</taxon>
        <taxon>Phycomycetaceae</taxon>
        <taxon>Phycomyces</taxon>
    </lineage>
</organism>
<keyword evidence="11" id="KW-0961">Cell wall biogenesis/degradation</keyword>
<keyword evidence="12" id="KW-0624">Polysaccharide degradation</keyword>
<dbReference type="InterPro" id="IPR012334">
    <property type="entry name" value="Pectin_lyas_fold"/>
</dbReference>
<keyword evidence="10 15" id="KW-0326">Glycosidase</keyword>
<dbReference type="GO" id="GO:0005576">
    <property type="term" value="C:extracellular region"/>
    <property type="evidence" value="ECO:0007669"/>
    <property type="project" value="UniProtKB-SubCell"/>
</dbReference>
<protein>
    <submittedName>
        <fullName evidence="17">Glycoside hydrolase family 28 protein</fullName>
    </submittedName>
</protein>
<evidence type="ECO:0000256" key="11">
    <source>
        <dbReference type="ARBA" id="ARBA00023316"/>
    </source>
</evidence>
<dbReference type="AlphaFoldDB" id="A0A162X6D9"/>
<reference evidence="18" key="1">
    <citation type="submission" date="2015-06" db="EMBL/GenBank/DDBJ databases">
        <title>Expansion of signal transduction pathways in fungi by whole-genome duplication.</title>
        <authorList>
            <consortium name="DOE Joint Genome Institute"/>
            <person name="Corrochano L.M."/>
            <person name="Kuo A."/>
            <person name="Marcet-Houben M."/>
            <person name="Polaino S."/>
            <person name="Salamov A."/>
            <person name="Villalobos J.M."/>
            <person name="Alvarez M.I."/>
            <person name="Avalos J."/>
            <person name="Benito E.P."/>
            <person name="Benoit I."/>
            <person name="Burger G."/>
            <person name="Camino L.P."/>
            <person name="Canovas D."/>
            <person name="Cerda-Olmedo E."/>
            <person name="Cheng J.-F."/>
            <person name="Dominguez A."/>
            <person name="Elias M."/>
            <person name="Eslava A.P."/>
            <person name="Glaser F."/>
            <person name="Grimwood J."/>
            <person name="Gutierrez G."/>
            <person name="Heitman J."/>
            <person name="Henrissat B."/>
            <person name="Iturriaga E.A."/>
            <person name="Lang B.F."/>
            <person name="Lavin J.L."/>
            <person name="Lee S."/>
            <person name="Li W."/>
            <person name="Lindquist E."/>
            <person name="Lopez-Garcia S."/>
            <person name="Luque E.M."/>
            <person name="Marcos A.T."/>
            <person name="Martin J."/>
            <person name="McCluskey K."/>
            <person name="Medina H.R."/>
            <person name="Miralles-Duran A."/>
            <person name="Miyazaki A."/>
            <person name="Munoz-Torres E."/>
            <person name="Oguiza J.A."/>
            <person name="Ohm R."/>
            <person name="Olmedo M."/>
            <person name="Orejas M."/>
            <person name="Ortiz-Castellanos L."/>
            <person name="Pisabarro A.G."/>
            <person name="Rodriguez-Romero J."/>
            <person name="Ruiz-Herrera J."/>
            <person name="Ruiz-Vazquez R."/>
            <person name="Sanz C."/>
            <person name="Schackwitz W."/>
            <person name="Schmutz J."/>
            <person name="Shahriari M."/>
            <person name="Shelest E."/>
            <person name="Silva-Franco F."/>
            <person name="Soanes D."/>
            <person name="Syed K."/>
            <person name="Tagua V.G."/>
            <person name="Talbot N.J."/>
            <person name="Thon M."/>
            <person name="De vries R.P."/>
            <person name="Wiebenga A."/>
            <person name="Yadav J.S."/>
            <person name="Braun E.L."/>
            <person name="Baker S."/>
            <person name="Garre V."/>
            <person name="Horwitz B."/>
            <person name="Torres-Martinez S."/>
            <person name="Idnurm A."/>
            <person name="Herrera-Estrella A."/>
            <person name="Gabaldon T."/>
            <person name="Grigoriev I.V."/>
        </authorList>
    </citation>
    <scope>NUCLEOTIDE SEQUENCE [LARGE SCALE GENOMIC DNA]</scope>
    <source>
        <strain evidence="18">NRRL 1555(-)</strain>
    </source>
</reference>
<dbReference type="OrthoDB" id="187139at2759"/>
<comment type="subcellular location">
    <subcellularLocation>
        <location evidence="1">Secreted</location>
    </subcellularLocation>
</comment>
<keyword evidence="9" id="KW-0119">Carbohydrate metabolism</keyword>
<evidence type="ECO:0000313" key="18">
    <source>
        <dbReference type="Proteomes" id="UP000077315"/>
    </source>
</evidence>
<evidence type="ECO:0000256" key="15">
    <source>
        <dbReference type="RuleBase" id="RU361169"/>
    </source>
</evidence>
<evidence type="ECO:0000256" key="3">
    <source>
        <dbReference type="ARBA" id="ARBA00022525"/>
    </source>
</evidence>
<dbReference type="PROSITE" id="PS00502">
    <property type="entry name" value="POLYGALACTURONASE"/>
    <property type="match status" value="1"/>
</dbReference>
<keyword evidence="18" id="KW-1185">Reference proteome</keyword>
<dbReference type="InterPro" id="IPR011050">
    <property type="entry name" value="Pectin_lyase_fold/virulence"/>
</dbReference>
<evidence type="ECO:0000256" key="16">
    <source>
        <dbReference type="SAM" id="SignalP"/>
    </source>
</evidence>
<evidence type="ECO:0000313" key="17">
    <source>
        <dbReference type="EMBL" id="OAD72795.1"/>
    </source>
</evidence>
<dbReference type="EMBL" id="KV440982">
    <property type="protein sequence ID" value="OAD72795.1"/>
    <property type="molecule type" value="Genomic_DNA"/>
</dbReference>
<evidence type="ECO:0000256" key="10">
    <source>
        <dbReference type="ARBA" id="ARBA00023295"/>
    </source>
</evidence>
<feature type="chain" id="PRO_5007840915" evidence="16">
    <location>
        <begin position="19"/>
        <end position="392"/>
    </location>
</feature>
<dbReference type="RefSeq" id="XP_018290835.1">
    <property type="nucleotide sequence ID" value="XM_018440232.1"/>
</dbReference>